<dbReference type="RefSeq" id="WP_137682271.1">
    <property type="nucleotide sequence ID" value="NZ_BIXZ01000001.1"/>
</dbReference>
<evidence type="ECO:0000313" key="1">
    <source>
        <dbReference type="EMBL" id="GCF12589.1"/>
    </source>
</evidence>
<dbReference type="Proteomes" id="UP000304382">
    <property type="component" value="Unassembled WGS sequence"/>
</dbReference>
<dbReference type="Pfam" id="PF13344">
    <property type="entry name" value="Hydrolase_6"/>
    <property type="match status" value="1"/>
</dbReference>
<accession>A0A4C2EJZ3</accession>
<dbReference type="OrthoDB" id="25155at2157"/>
<name>A0A4C2EJZ3_9EURY</name>
<dbReference type="NCBIfam" id="TIGR01460">
    <property type="entry name" value="HAD-SF-IIA"/>
    <property type="match status" value="1"/>
</dbReference>
<sequence length="264" mass="28052">MTVEGVIVDLDGTVYHGDTLLPGAASAIDVLRERGLRLCFFSNNPIHDGSEYVERLRGMGVDARKGEACSSGVVTREYLNEAHAGDNVFVIGSDQLCNLVDGTDARLVGDAVETEVLLASWTDGFHYSDMVDALRAIDDDTAFLGTDPDRTFPGEDGAPVPGSGAIINAISGVIERDPDRILGKPSEIAVQAALERLGCAPADCLVVGDRLETDIAMGERNGMTTVLVRTGVTDERALERSAVTPDYVIDSLADIEQVLSSLDV</sequence>
<organism evidence="1 2">
    <name type="scientific">Haloarcula mannanilytica</name>
    <dbReference type="NCBI Taxonomy" id="2509225"/>
    <lineage>
        <taxon>Archaea</taxon>
        <taxon>Methanobacteriati</taxon>
        <taxon>Methanobacteriota</taxon>
        <taxon>Stenosarchaea group</taxon>
        <taxon>Halobacteria</taxon>
        <taxon>Halobacteriales</taxon>
        <taxon>Haloarculaceae</taxon>
        <taxon>Haloarcula</taxon>
    </lineage>
</organism>
<protein>
    <submittedName>
        <fullName evidence="1">Haloacid dehalogenase</fullName>
    </submittedName>
</protein>
<dbReference type="PANTHER" id="PTHR19288:SF46">
    <property type="entry name" value="HALOACID DEHALOGENASE-LIKE HYDROLASE DOMAIN-CONTAINING PROTEIN 2"/>
    <property type="match status" value="1"/>
</dbReference>
<dbReference type="GO" id="GO:0005737">
    <property type="term" value="C:cytoplasm"/>
    <property type="evidence" value="ECO:0007669"/>
    <property type="project" value="TreeGrafter"/>
</dbReference>
<evidence type="ECO:0000313" key="2">
    <source>
        <dbReference type="Proteomes" id="UP000304382"/>
    </source>
</evidence>
<dbReference type="SUPFAM" id="SSF56784">
    <property type="entry name" value="HAD-like"/>
    <property type="match status" value="1"/>
</dbReference>
<dbReference type="Gene3D" id="3.40.50.1000">
    <property type="entry name" value="HAD superfamily/HAD-like"/>
    <property type="match status" value="2"/>
</dbReference>
<gene>
    <name evidence="1" type="ORF">Harman_05240</name>
</gene>
<dbReference type="EMBL" id="BIXZ01000001">
    <property type="protein sequence ID" value="GCF12589.1"/>
    <property type="molecule type" value="Genomic_DNA"/>
</dbReference>
<dbReference type="InterPro" id="IPR006357">
    <property type="entry name" value="HAD-SF_hydro_IIA"/>
</dbReference>
<dbReference type="AlphaFoldDB" id="A0A4C2EJZ3"/>
<reference evidence="1 2" key="1">
    <citation type="submission" date="2019-02" db="EMBL/GenBank/DDBJ databases">
        <title>Haloarcula mannanilyticum sp. nov., a mannan degrading haloarchaeon isolated from commercial salt.</title>
        <authorList>
            <person name="Enomoto S."/>
            <person name="Shimane Y."/>
            <person name="Kamekura M."/>
            <person name="Ito T."/>
            <person name="Moriya O."/>
            <person name="Ihara K."/>
            <person name="Takahashi-Ando N."/>
            <person name="Fukushima Y."/>
            <person name="Yoshida Y."/>
            <person name="Usama R."/>
            <person name="Takai K."/>
            <person name="Minegishi H."/>
        </authorList>
    </citation>
    <scope>NUCLEOTIDE SEQUENCE [LARGE SCALE GENOMIC DNA]</scope>
    <source>
        <strain evidence="1 2">MD130-1</strain>
    </source>
</reference>
<dbReference type="Pfam" id="PF13242">
    <property type="entry name" value="Hydrolase_like"/>
    <property type="match status" value="1"/>
</dbReference>
<dbReference type="PANTHER" id="PTHR19288">
    <property type="entry name" value="4-NITROPHENYLPHOSPHATASE-RELATED"/>
    <property type="match status" value="1"/>
</dbReference>
<comment type="caution">
    <text evidence="1">The sequence shown here is derived from an EMBL/GenBank/DDBJ whole genome shotgun (WGS) entry which is preliminary data.</text>
</comment>
<dbReference type="InterPro" id="IPR036412">
    <property type="entry name" value="HAD-like_sf"/>
</dbReference>
<keyword evidence="2" id="KW-1185">Reference proteome</keyword>
<proteinExistence type="predicted"/>
<dbReference type="InterPro" id="IPR023214">
    <property type="entry name" value="HAD_sf"/>
</dbReference>
<dbReference type="GO" id="GO:0016791">
    <property type="term" value="F:phosphatase activity"/>
    <property type="evidence" value="ECO:0007669"/>
    <property type="project" value="TreeGrafter"/>
</dbReference>